<protein>
    <submittedName>
        <fullName evidence="2">Uncharacterized protein</fullName>
    </submittedName>
</protein>
<keyword evidence="1" id="KW-0732">Signal</keyword>
<dbReference type="RefSeq" id="WP_255925148.1">
    <property type="nucleotide sequence ID" value="NZ_JANFNH010000002.1"/>
</dbReference>
<dbReference type="Proteomes" id="UP001206206">
    <property type="component" value="Unassembled WGS sequence"/>
</dbReference>
<accession>A0ABT1P741</accession>
<comment type="caution">
    <text evidence="2">The sequence shown here is derived from an EMBL/GenBank/DDBJ whole genome shotgun (WGS) entry which is preliminary data.</text>
</comment>
<feature type="signal peptide" evidence="1">
    <location>
        <begin position="1"/>
        <end position="31"/>
    </location>
</feature>
<reference evidence="2 3" key="1">
    <citation type="submission" date="2022-06" db="EMBL/GenBank/DDBJ databases">
        <title>Draft genome sequence of type strain Streptomyces rubrisoli DSM 42083.</title>
        <authorList>
            <person name="Duangmal K."/>
            <person name="Klaysubun C."/>
        </authorList>
    </citation>
    <scope>NUCLEOTIDE SEQUENCE [LARGE SCALE GENOMIC DNA]</scope>
    <source>
        <strain evidence="2 3">DSM 42083</strain>
    </source>
</reference>
<evidence type="ECO:0000313" key="3">
    <source>
        <dbReference type="Proteomes" id="UP001206206"/>
    </source>
</evidence>
<organism evidence="2 3">
    <name type="scientific">Streptantibioticus rubrisoli</name>
    <dbReference type="NCBI Taxonomy" id="1387313"/>
    <lineage>
        <taxon>Bacteria</taxon>
        <taxon>Bacillati</taxon>
        <taxon>Actinomycetota</taxon>
        <taxon>Actinomycetes</taxon>
        <taxon>Kitasatosporales</taxon>
        <taxon>Streptomycetaceae</taxon>
        <taxon>Streptantibioticus</taxon>
    </lineage>
</organism>
<name>A0ABT1P741_9ACTN</name>
<evidence type="ECO:0000313" key="2">
    <source>
        <dbReference type="EMBL" id="MCQ4041189.1"/>
    </source>
</evidence>
<evidence type="ECO:0000256" key="1">
    <source>
        <dbReference type="SAM" id="SignalP"/>
    </source>
</evidence>
<gene>
    <name evidence="2" type="ORF">NON19_03885</name>
</gene>
<feature type="chain" id="PRO_5045759605" evidence="1">
    <location>
        <begin position="32"/>
        <end position="55"/>
    </location>
</feature>
<proteinExistence type="predicted"/>
<keyword evidence="3" id="KW-1185">Reference proteome</keyword>
<dbReference type="EMBL" id="JANFNH010000002">
    <property type="protein sequence ID" value="MCQ4041189.1"/>
    <property type="molecule type" value="Genomic_DNA"/>
</dbReference>
<sequence length="55" mass="5502">MSRLNRLATRSVVVALAGASALGLAAATASAKSDIEFSAGPRTVHPHGRCTPGSI</sequence>